<dbReference type="PANTHER" id="PTHR37012">
    <property type="entry name" value="B-ZIP TRANSCRIPTION FACTOR (EUROFUNG)-RELATED"/>
    <property type="match status" value="1"/>
</dbReference>
<dbReference type="Proteomes" id="UP001642482">
    <property type="component" value="Unassembled WGS sequence"/>
</dbReference>
<dbReference type="SUPFAM" id="SSF57959">
    <property type="entry name" value="Leucine zipper domain"/>
    <property type="match status" value="1"/>
</dbReference>
<feature type="compositionally biased region" description="Polar residues" evidence="1">
    <location>
        <begin position="144"/>
        <end position="154"/>
    </location>
</feature>
<dbReference type="Gene3D" id="1.20.5.170">
    <property type="match status" value="1"/>
</dbReference>
<protein>
    <recommendedName>
        <fullName evidence="4">BZIP domain-containing protein</fullName>
    </recommendedName>
</protein>
<feature type="region of interest" description="Disordered" evidence="1">
    <location>
        <begin position="1"/>
        <end position="32"/>
    </location>
</feature>
<proteinExistence type="predicted"/>
<evidence type="ECO:0000313" key="2">
    <source>
        <dbReference type="EMBL" id="CAK7213791.1"/>
    </source>
</evidence>
<feature type="region of interest" description="Disordered" evidence="1">
    <location>
        <begin position="144"/>
        <end position="183"/>
    </location>
</feature>
<feature type="compositionally biased region" description="Pro residues" evidence="1">
    <location>
        <begin position="163"/>
        <end position="175"/>
    </location>
</feature>
<name>A0ABP0B2P8_9PEZI</name>
<accession>A0ABP0B2P8</accession>
<dbReference type="InterPro" id="IPR046347">
    <property type="entry name" value="bZIP_sf"/>
</dbReference>
<reference evidence="2 3" key="1">
    <citation type="submission" date="2024-01" db="EMBL/GenBank/DDBJ databases">
        <authorList>
            <person name="Allen C."/>
            <person name="Tagirdzhanova G."/>
        </authorList>
    </citation>
    <scope>NUCLEOTIDE SEQUENCE [LARGE SCALE GENOMIC DNA]</scope>
</reference>
<dbReference type="PANTHER" id="PTHR37012:SF6">
    <property type="entry name" value="BZIP TRANSCRIPTION FACTOR"/>
    <property type="match status" value="1"/>
</dbReference>
<sequence>MANRVSRTRGVGPRNAAPATIGGPTPTDAAERKRLRDRVAQQNLRNKRNRYIQVLEQQVQMCQELHRTGTADGVPGGRDPDDVKMINELRAENAALRDRQKQLQALFASFKEVFEPVSSSRTDAVPEAVTTTAKEALTSIQASSTTFAPITASTDDNETPRQASPPPQPPSPPLQTSPVSSTSTVELVMSASVPYQLVNNNRAVADTLPDYSMWLAGITTGSSSTDGESETEMNHQHHCTMDDMSMQSIHYHTTPAGYLQDLTAGTPSFFDTPHPQMTADASDIWSVSRLTTPQYLKTATGLMPLQLPAAPPMHTPANFTPYGPAIVEQPMSTSLCEWHPPPPQPPPRIPDDSASTASVDEIPIWARIPVRTSGPNDVRRLAWDTNVRIIFDSPDVPSPLDLMFGSKTNPLAQSIQRSCKKYYLGHAVRLAVGWQVYQYIKWRTQPTATRYALLPHFLKLTHEQIWMPHPGSLDLIVWEPLRRKMIRDYNKYDVVKFIQQYTRCLRLRWAVDEDVLETNDQGVHVLRPAFVDKFMSESGWGLKPEFRTYYPELFEDDEWDKIVYDPRPKAIN</sequence>
<evidence type="ECO:0000313" key="3">
    <source>
        <dbReference type="Proteomes" id="UP001642482"/>
    </source>
</evidence>
<gene>
    <name evidence="2" type="ORF">SEUCBS140593_001964</name>
</gene>
<keyword evidence="3" id="KW-1185">Reference proteome</keyword>
<comment type="caution">
    <text evidence="2">The sequence shown here is derived from an EMBL/GenBank/DDBJ whole genome shotgun (WGS) entry which is preliminary data.</text>
</comment>
<dbReference type="EMBL" id="CAWUHD010000012">
    <property type="protein sequence ID" value="CAK7213791.1"/>
    <property type="molecule type" value="Genomic_DNA"/>
</dbReference>
<evidence type="ECO:0008006" key="4">
    <source>
        <dbReference type="Google" id="ProtNLM"/>
    </source>
</evidence>
<dbReference type="CDD" id="cd14688">
    <property type="entry name" value="bZIP_YAP"/>
    <property type="match status" value="1"/>
</dbReference>
<organism evidence="2 3">
    <name type="scientific">Sporothrix eucalyptigena</name>
    <dbReference type="NCBI Taxonomy" id="1812306"/>
    <lineage>
        <taxon>Eukaryota</taxon>
        <taxon>Fungi</taxon>
        <taxon>Dikarya</taxon>
        <taxon>Ascomycota</taxon>
        <taxon>Pezizomycotina</taxon>
        <taxon>Sordariomycetes</taxon>
        <taxon>Sordariomycetidae</taxon>
        <taxon>Ophiostomatales</taxon>
        <taxon>Ophiostomataceae</taxon>
        <taxon>Sporothrix</taxon>
    </lineage>
</organism>
<evidence type="ECO:0000256" key="1">
    <source>
        <dbReference type="SAM" id="MobiDB-lite"/>
    </source>
</evidence>
<dbReference type="Pfam" id="PF11905">
    <property type="entry name" value="DUF3425"/>
    <property type="match status" value="1"/>
</dbReference>
<dbReference type="InterPro" id="IPR021833">
    <property type="entry name" value="DUF3425"/>
</dbReference>